<evidence type="ECO:0000259" key="4">
    <source>
        <dbReference type="Pfam" id="PF01420"/>
    </source>
</evidence>
<dbReference type="GO" id="GO:0003677">
    <property type="term" value="F:DNA binding"/>
    <property type="evidence" value="ECO:0007669"/>
    <property type="project" value="UniProtKB-KW"/>
</dbReference>
<dbReference type="Pfam" id="PF01420">
    <property type="entry name" value="Methylase_S"/>
    <property type="match status" value="2"/>
</dbReference>
<accession>A0A1L3SVQ1</accession>
<dbReference type="EMBL" id="CP018171">
    <property type="protein sequence ID" value="APH73424.1"/>
    <property type="molecule type" value="Genomic_DNA"/>
</dbReference>
<dbReference type="REBASE" id="175409">
    <property type="entry name" value="S.MspB7ORF20155P"/>
</dbReference>
<gene>
    <name evidence="5" type="ORF">BSQ44_20150</name>
</gene>
<dbReference type="CDD" id="cd17249">
    <property type="entry name" value="RMtype1_S_EcoR124I-TRD2-CR2_like"/>
    <property type="match status" value="1"/>
</dbReference>
<dbReference type="AlphaFoldDB" id="A0A1L3SVQ1"/>
<evidence type="ECO:0000313" key="6">
    <source>
        <dbReference type="Proteomes" id="UP000182840"/>
    </source>
</evidence>
<dbReference type="InterPro" id="IPR000055">
    <property type="entry name" value="Restrct_endonuc_typeI_TRD"/>
</dbReference>
<protein>
    <recommendedName>
        <fullName evidence="4">Type I restriction modification DNA specificity domain-containing protein</fullName>
    </recommendedName>
</protein>
<dbReference type="Gene3D" id="3.90.220.20">
    <property type="entry name" value="DNA methylase specificity domains"/>
    <property type="match status" value="2"/>
</dbReference>
<evidence type="ECO:0000313" key="5">
    <source>
        <dbReference type="EMBL" id="APH73424.1"/>
    </source>
</evidence>
<keyword evidence="2" id="KW-0680">Restriction system</keyword>
<keyword evidence="3" id="KW-0238">DNA-binding</keyword>
<feature type="domain" description="Type I restriction modification DNA specificity" evidence="4">
    <location>
        <begin position="175"/>
        <end position="332"/>
    </location>
</feature>
<organism evidence="5 6">
    <name type="scientific">Aquibium oceanicum</name>
    <dbReference type="NCBI Taxonomy" id="1670800"/>
    <lineage>
        <taxon>Bacteria</taxon>
        <taxon>Pseudomonadati</taxon>
        <taxon>Pseudomonadota</taxon>
        <taxon>Alphaproteobacteria</taxon>
        <taxon>Hyphomicrobiales</taxon>
        <taxon>Phyllobacteriaceae</taxon>
        <taxon>Aquibium</taxon>
    </lineage>
</organism>
<dbReference type="PANTHER" id="PTHR30408:SF12">
    <property type="entry name" value="TYPE I RESTRICTION ENZYME MJAVIII SPECIFICITY SUBUNIT"/>
    <property type="match status" value="1"/>
</dbReference>
<evidence type="ECO:0000256" key="1">
    <source>
        <dbReference type="ARBA" id="ARBA00010923"/>
    </source>
</evidence>
<keyword evidence="6" id="KW-1185">Reference proteome</keyword>
<dbReference type="STRING" id="1670800.BSQ44_20150"/>
<name>A0A1L3SVQ1_9HYPH</name>
<sequence>MSFPFVRLLDVCYPRQWKIVPNSQLTSTGYPVYGANGKIGYYSEYTHAEPTLMITCRGATCGTINLSEPFSYISGNAMALDRLDEKRVDQKYLRHCLEHRGLGDAVTGAAQPQITRQNLDRVAIPLPPLDEQKRIAAILDKADQLRQKRRQAIALLDSLTQSIFLEMFGDPVSNPKEWAKEKLADVADFLSGGTPSKSSPSFWVGQIPWVSPKDMKTVIIRNAIDHISETAVRQSAVKLAPANAVLIVVRGMILAHSVPVGILAREAAFNQDIKSIVFHEGIDPRFGLWNLLSQRSAILQEVSTAAHGTKRLDMDALSKIPVLCPPIDLQKVFTNHHDKILRSLAISNEALFESEGLFRSLQHTLFSREADDQ</sequence>
<dbReference type="GO" id="GO:0009307">
    <property type="term" value="P:DNA restriction-modification system"/>
    <property type="evidence" value="ECO:0007669"/>
    <property type="project" value="UniProtKB-KW"/>
</dbReference>
<dbReference type="Proteomes" id="UP000182840">
    <property type="component" value="Chromosome"/>
</dbReference>
<proteinExistence type="inferred from homology"/>
<feature type="domain" description="Type I restriction modification DNA specificity" evidence="4">
    <location>
        <begin position="6"/>
        <end position="153"/>
    </location>
</feature>
<evidence type="ECO:0000256" key="2">
    <source>
        <dbReference type="ARBA" id="ARBA00022747"/>
    </source>
</evidence>
<dbReference type="PANTHER" id="PTHR30408">
    <property type="entry name" value="TYPE-1 RESTRICTION ENZYME ECOKI SPECIFICITY PROTEIN"/>
    <property type="match status" value="1"/>
</dbReference>
<dbReference type="RefSeq" id="WP_072606891.1">
    <property type="nucleotide sequence ID" value="NZ_CP018171.1"/>
</dbReference>
<dbReference type="InterPro" id="IPR052021">
    <property type="entry name" value="Type-I_RS_S_subunit"/>
</dbReference>
<evidence type="ECO:0000256" key="3">
    <source>
        <dbReference type="ARBA" id="ARBA00023125"/>
    </source>
</evidence>
<dbReference type="InterPro" id="IPR044946">
    <property type="entry name" value="Restrct_endonuc_typeI_TRD_sf"/>
</dbReference>
<dbReference type="CDD" id="cd17266">
    <property type="entry name" value="RMtype1_S_Sau1132ORF3780P-TRD2-CR2_like"/>
    <property type="match status" value="1"/>
</dbReference>
<reference evidence="6" key="1">
    <citation type="submission" date="2016-11" db="EMBL/GenBank/DDBJ databases">
        <title>Mesorhizobium oceanicum sp. nov., isolated from deep seawater in South China Sea.</title>
        <authorList>
            <person name="Fu G.-Y."/>
        </authorList>
    </citation>
    <scope>NUCLEOTIDE SEQUENCE [LARGE SCALE GENOMIC DNA]</scope>
    <source>
        <strain evidence="6">B7</strain>
    </source>
</reference>
<comment type="similarity">
    <text evidence="1">Belongs to the type-I restriction system S methylase family.</text>
</comment>
<dbReference type="OrthoDB" id="164285at2"/>
<dbReference type="SUPFAM" id="SSF116734">
    <property type="entry name" value="DNA methylase specificity domain"/>
    <property type="match status" value="2"/>
</dbReference>
<dbReference type="KEGG" id="meso:BSQ44_20150"/>